<evidence type="ECO:0000313" key="2">
    <source>
        <dbReference type="EMBL" id="GJS68682.1"/>
    </source>
</evidence>
<evidence type="ECO:0008006" key="4">
    <source>
        <dbReference type="Google" id="ProtNLM"/>
    </source>
</evidence>
<feature type="compositionally biased region" description="Basic and acidic residues" evidence="1">
    <location>
        <begin position="302"/>
        <end position="317"/>
    </location>
</feature>
<sequence length="379" mass="43297">MSAMANTTLIMTTVTKTATKEKMPKETDVAPRVNILDFCEEHYEDILPVIMDKNSSAGTLPASDTYSPSTTKSGPDKANSRDHSRSKGRSHRRDSSLSRDRPRSRDHSHDIEESYGSTCSSYRTEALHRSHSCDSDRSHIIKRGRGNESPLSRVSKSDTSKGGHWKRPRGSRENFPNRSIGRSLGNAYVMPYVQFYPNRGRETKEVRQNPVEIHNFKQKDRETIEDFMERFKVKTGRMRGAPECMRISGFMHGVINPELTKRLNEQVSKTMEEMMTATTAFIRGETAVASKKKGHTSWKPQDQSKRHGLERKLDFRGQPRKGRRSNMFTPFTRTPKEILAAEAGKFKPPPPMVTPVEKRSNNKFCDFHNDKGHITDEYM</sequence>
<reference evidence="2" key="1">
    <citation type="journal article" date="2022" name="Int. J. Mol. Sci.">
        <title>Draft Genome of Tanacetum Coccineum: Genomic Comparison of Closely Related Tanacetum-Family Plants.</title>
        <authorList>
            <person name="Yamashiro T."/>
            <person name="Shiraishi A."/>
            <person name="Nakayama K."/>
            <person name="Satake H."/>
        </authorList>
    </citation>
    <scope>NUCLEOTIDE SEQUENCE</scope>
</reference>
<gene>
    <name evidence="2" type="ORF">Tco_0683247</name>
</gene>
<keyword evidence="3" id="KW-1185">Reference proteome</keyword>
<feature type="compositionally biased region" description="Basic and acidic residues" evidence="1">
    <location>
        <begin position="93"/>
        <end position="112"/>
    </location>
</feature>
<feature type="region of interest" description="Disordered" evidence="1">
    <location>
        <begin position="57"/>
        <end position="179"/>
    </location>
</feature>
<protein>
    <recommendedName>
        <fullName evidence="4">Reverse transcriptase domain-containing protein</fullName>
    </recommendedName>
</protein>
<evidence type="ECO:0000256" key="1">
    <source>
        <dbReference type="SAM" id="MobiDB-lite"/>
    </source>
</evidence>
<organism evidence="2 3">
    <name type="scientific">Tanacetum coccineum</name>
    <dbReference type="NCBI Taxonomy" id="301880"/>
    <lineage>
        <taxon>Eukaryota</taxon>
        <taxon>Viridiplantae</taxon>
        <taxon>Streptophyta</taxon>
        <taxon>Embryophyta</taxon>
        <taxon>Tracheophyta</taxon>
        <taxon>Spermatophyta</taxon>
        <taxon>Magnoliopsida</taxon>
        <taxon>eudicotyledons</taxon>
        <taxon>Gunneridae</taxon>
        <taxon>Pentapetalae</taxon>
        <taxon>asterids</taxon>
        <taxon>campanulids</taxon>
        <taxon>Asterales</taxon>
        <taxon>Asteraceae</taxon>
        <taxon>Asteroideae</taxon>
        <taxon>Anthemideae</taxon>
        <taxon>Anthemidinae</taxon>
        <taxon>Tanacetum</taxon>
    </lineage>
</organism>
<feature type="region of interest" description="Disordered" evidence="1">
    <location>
        <begin position="288"/>
        <end position="329"/>
    </location>
</feature>
<evidence type="ECO:0000313" key="3">
    <source>
        <dbReference type="Proteomes" id="UP001151760"/>
    </source>
</evidence>
<feature type="compositionally biased region" description="Basic and acidic residues" evidence="1">
    <location>
        <begin position="74"/>
        <end position="85"/>
    </location>
</feature>
<proteinExistence type="predicted"/>
<dbReference type="EMBL" id="BQNB010009808">
    <property type="protein sequence ID" value="GJS68682.1"/>
    <property type="molecule type" value="Genomic_DNA"/>
</dbReference>
<accession>A0ABQ4XV66</accession>
<dbReference type="Proteomes" id="UP001151760">
    <property type="component" value="Unassembled WGS sequence"/>
</dbReference>
<feature type="compositionally biased region" description="Basic and acidic residues" evidence="1">
    <location>
        <begin position="125"/>
        <end position="139"/>
    </location>
</feature>
<comment type="caution">
    <text evidence="2">The sequence shown here is derived from an EMBL/GenBank/DDBJ whole genome shotgun (WGS) entry which is preliminary data.</text>
</comment>
<reference evidence="2" key="2">
    <citation type="submission" date="2022-01" db="EMBL/GenBank/DDBJ databases">
        <authorList>
            <person name="Yamashiro T."/>
            <person name="Shiraishi A."/>
            <person name="Satake H."/>
            <person name="Nakayama K."/>
        </authorList>
    </citation>
    <scope>NUCLEOTIDE SEQUENCE</scope>
</reference>
<feature type="compositionally biased region" description="Polar residues" evidence="1">
    <location>
        <begin position="57"/>
        <end position="73"/>
    </location>
</feature>
<name>A0ABQ4XV66_9ASTR</name>